<dbReference type="AlphaFoldDB" id="A0A5E7HIY4"/>
<accession>A0A5E7HIY4</accession>
<evidence type="ECO:0000313" key="1">
    <source>
        <dbReference type="EMBL" id="VVO64209.1"/>
    </source>
</evidence>
<reference evidence="1 2" key="1">
    <citation type="submission" date="2019-09" db="EMBL/GenBank/DDBJ databases">
        <authorList>
            <person name="Chandra G."/>
            <person name="Truman W A."/>
        </authorList>
    </citation>
    <scope>NUCLEOTIDE SEQUENCE [LARGE SCALE GENOMIC DNA]</scope>
    <source>
        <strain evidence="1">PS854</strain>
    </source>
</reference>
<organism evidence="1 2">
    <name type="scientific">Pseudomonas fluorescens</name>
    <dbReference type="NCBI Taxonomy" id="294"/>
    <lineage>
        <taxon>Bacteria</taxon>
        <taxon>Pseudomonadati</taxon>
        <taxon>Pseudomonadota</taxon>
        <taxon>Gammaproteobacteria</taxon>
        <taxon>Pseudomonadales</taxon>
        <taxon>Pseudomonadaceae</taxon>
        <taxon>Pseudomonas</taxon>
    </lineage>
</organism>
<proteinExistence type="predicted"/>
<name>A0A5E7HIY4_PSEFL</name>
<protein>
    <submittedName>
        <fullName evidence="1">Uncharacterized protein</fullName>
    </submittedName>
</protein>
<evidence type="ECO:0000313" key="2">
    <source>
        <dbReference type="Proteomes" id="UP000327111"/>
    </source>
</evidence>
<dbReference type="Proteomes" id="UP000327111">
    <property type="component" value="Unassembled WGS sequence"/>
</dbReference>
<dbReference type="EMBL" id="CABVIF010000002">
    <property type="protein sequence ID" value="VVO64209.1"/>
    <property type="molecule type" value="Genomic_DNA"/>
</dbReference>
<gene>
    <name evidence="1" type="ORF">PS854_00947</name>
</gene>
<sequence>MRSPFISVELSWEPRISYLLAGLDLDSCDDEVREKMKTYNPNCSPDRSEIVKLFVLPALEYLSYRHRFAILELLETSLVDKGIDFSVQFETDYDECSSTVWDETEIEDPRGFFEEIFKLAGEQWKDDLQKASLEDQSTW</sequence>
<dbReference type="RefSeq" id="WP_150732465.1">
    <property type="nucleotide sequence ID" value="NZ_CABVIF010000002.1"/>
</dbReference>